<feature type="domain" description="PucR C-terminal helix-turn-helix" evidence="1">
    <location>
        <begin position="305"/>
        <end position="360"/>
    </location>
</feature>
<dbReference type="PANTHER" id="PTHR33744">
    <property type="entry name" value="CARBOHYDRATE DIACID REGULATOR"/>
    <property type="match status" value="1"/>
</dbReference>
<protein>
    <recommendedName>
        <fullName evidence="1">PucR C-terminal helix-turn-helix domain-containing protein</fullName>
    </recommendedName>
</protein>
<name>A0A919XXK9_9BACL</name>
<gene>
    <name evidence="2" type="ORF">J41TS12_30860</name>
</gene>
<dbReference type="InterPro" id="IPR025736">
    <property type="entry name" value="PucR_C-HTH_dom"/>
</dbReference>
<dbReference type="Gene3D" id="1.10.10.2840">
    <property type="entry name" value="PucR C-terminal helix-turn-helix domain"/>
    <property type="match status" value="1"/>
</dbReference>
<dbReference type="EMBL" id="BORR01000011">
    <property type="protein sequence ID" value="GIO38225.1"/>
    <property type="molecule type" value="Genomic_DNA"/>
</dbReference>
<organism evidence="2 3">
    <name type="scientific">Paenibacillus antibioticophila</name>
    <dbReference type="NCBI Taxonomy" id="1274374"/>
    <lineage>
        <taxon>Bacteria</taxon>
        <taxon>Bacillati</taxon>
        <taxon>Bacillota</taxon>
        <taxon>Bacilli</taxon>
        <taxon>Bacillales</taxon>
        <taxon>Paenibacillaceae</taxon>
        <taxon>Paenibacillus</taxon>
    </lineage>
</organism>
<comment type="caution">
    <text evidence="2">The sequence shown here is derived from an EMBL/GenBank/DDBJ whole genome shotgun (WGS) entry which is preliminary data.</text>
</comment>
<proteinExistence type="predicted"/>
<keyword evidence="3" id="KW-1185">Reference proteome</keyword>
<dbReference type="AlphaFoldDB" id="A0A919XXK9"/>
<evidence type="ECO:0000313" key="2">
    <source>
        <dbReference type="EMBL" id="GIO38225.1"/>
    </source>
</evidence>
<dbReference type="InterPro" id="IPR009057">
    <property type="entry name" value="Homeodomain-like_sf"/>
</dbReference>
<dbReference type="InterPro" id="IPR051448">
    <property type="entry name" value="CdaR-like_regulators"/>
</dbReference>
<dbReference type="Pfam" id="PF13556">
    <property type="entry name" value="HTH_30"/>
    <property type="match status" value="1"/>
</dbReference>
<dbReference type="PANTHER" id="PTHR33744:SF15">
    <property type="entry name" value="CARBOHYDRATE DIACID REGULATOR"/>
    <property type="match status" value="1"/>
</dbReference>
<accession>A0A919XXK9</accession>
<sequence length="367" mass="42173">MGMEINLLKQQVEAAIGVTLKESEMEMKDWNLLVRAIDSDPAALLKVNGKYVWLYKKNNASATVLFFEVDQTHLSDTEAKLIGLLIAGARENLKGPAAKKDDESRSLQLGEWIQERMDLGELQGTVPEHFALKPKLQASFLPFMLSWENRAGHEVVYTKLYKLLKSYFGGELLLIPLKDSWLILVSEALLTELREESEEGTDAERDMLHALCQGLYELIANEWMGSGCHLSVHELIIGESRLLEAAVTLYESLLIGRLFHVSEYIHLPWELRLERFIYSIPEPERERFIMETGRQSGIFTDEEVLLTLETFFEMDCNISETAKRLYIHRNTLMYRIDKIKQETGLDVRAFQDAVLMNLLLLLYKVTK</sequence>
<dbReference type="SUPFAM" id="SSF46689">
    <property type="entry name" value="Homeodomain-like"/>
    <property type="match status" value="1"/>
</dbReference>
<dbReference type="InterPro" id="IPR042070">
    <property type="entry name" value="PucR_C-HTH_sf"/>
</dbReference>
<evidence type="ECO:0000313" key="3">
    <source>
        <dbReference type="Proteomes" id="UP000681162"/>
    </source>
</evidence>
<reference evidence="2 3" key="1">
    <citation type="submission" date="2021-03" db="EMBL/GenBank/DDBJ databases">
        <title>Antimicrobial resistance genes in bacteria isolated from Japanese honey, and their potential for conferring macrolide and lincosamide resistance in the American foulbrood pathogen Paenibacillus larvae.</title>
        <authorList>
            <person name="Okamoto M."/>
            <person name="Kumagai M."/>
            <person name="Kanamori H."/>
            <person name="Takamatsu D."/>
        </authorList>
    </citation>
    <scope>NUCLEOTIDE SEQUENCE [LARGE SCALE GENOMIC DNA]</scope>
    <source>
        <strain evidence="2 3">J41TS12</strain>
    </source>
</reference>
<dbReference type="Proteomes" id="UP000681162">
    <property type="component" value="Unassembled WGS sequence"/>
</dbReference>
<evidence type="ECO:0000259" key="1">
    <source>
        <dbReference type="Pfam" id="PF13556"/>
    </source>
</evidence>